<dbReference type="AlphaFoldDB" id="X0TJX8"/>
<evidence type="ECO:0000256" key="1">
    <source>
        <dbReference type="SAM" id="MobiDB-lite"/>
    </source>
</evidence>
<feature type="region of interest" description="Disordered" evidence="1">
    <location>
        <begin position="59"/>
        <end position="78"/>
    </location>
</feature>
<evidence type="ECO:0000313" key="2">
    <source>
        <dbReference type="EMBL" id="GAF93858.1"/>
    </source>
</evidence>
<accession>X0TJX8</accession>
<comment type="caution">
    <text evidence="2">The sequence shown here is derived from an EMBL/GenBank/DDBJ whole genome shotgun (WGS) entry which is preliminary data.</text>
</comment>
<name>X0TJX8_9ZZZZ</name>
<sequence>MPFRQASACPPACYLCGRYAAFKWAVTACSGDPHDTASWCREALPVCQRCDRALAQAEREGRKVKAIGERPEEEASPF</sequence>
<protein>
    <submittedName>
        <fullName evidence="2">Uncharacterized protein</fullName>
    </submittedName>
</protein>
<organism evidence="2">
    <name type="scientific">marine sediment metagenome</name>
    <dbReference type="NCBI Taxonomy" id="412755"/>
    <lineage>
        <taxon>unclassified sequences</taxon>
        <taxon>metagenomes</taxon>
        <taxon>ecological metagenomes</taxon>
    </lineage>
</organism>
<dbReference type="EMBL" id="BARS01013146">
    <property type="protein sequence ID" value="GAF93858.1"/>
    <property type="molecule type" value="Genomic_DNA"/>
</dbReference>
<feature type="compositionally biased region" description="Basic and acidic residues" evidence="1">
    <location>
        <begin position="59"/>
        <end position="70"/>
    </location>
</feature>
<reference evidence="2" key="1">
    <citation type="journal article" date="2014" name="Front. Microbiol.">
        <title>High frequency of phylogenetically diverse reductive dehalogenase-homologous genes in deep subseafloor sedimentary metagenomes.</title>
        <authorList>
            <person name="Kawai M."/>
            <person name="Futagami T."/>
            <person name="Toyoda A."/>
            <person name="Takaki Y."/>
            <person name="Nishi S."/>
            <person name="Hori S."/>
            <person name="Arai W."/>
            <person name="Tsubouchi T."/>
            <person name="Morono Y."/>
            <person name="Uchiyama I."/>
            <person name="Ito T."/>
            <person name="Fujiyama A."/>
            <person name="Inagaki F."/>
            <person name="Takami H."/>
        </authorList>
    </citation>
    <scope>NUCLEOTIDE SEQUENCE</scope>
    <source>
        <strain evidence="2">Expedition CK06-06</strain>
    </source>
</reference>
<proteinExistence type="predicted"/>
<gene>
    <name evidence="2" type="ORF">S01H1_23010</name>
</gene>